<dbReference type="KEGG" id="cbd:CBUD_0343"/>
<sequence>MKKPLWFMPFLLGISLTTLAQTHVTPFTDNLAITLNGFPPNTQVIATYMSDNGVNIIGPAFTTVSGSAQLPVQISSHNLIENGYPAMNLSFAASSSTCRLQFVDGPYSYLNFANGTPPNCTHLTISNITPAGQYNYYLNLTYKK</sequence>
<protein>
    <submittedName>
        <fullName evidence="2">Uncharacterized protein</fullName>
    </submittedName>
</protein>
<keyword evidence="1" id="KW-0732">Signal</keyword>
<gene>
    <name evidence="2" type="ordered locus">CBUD_0343</name>
</gene>
<dbReference type="HOGENOM" id="CLU_1793262_0_0_6"/>
<dbReference type="RefSeq" id="WP_005769550.1">
    <property type="nucleotide sequence ID" value="NC_009727.1"/>
</dbReference>
<evidence type="ECO:0000313" key="2">
    <source>
        <dbReference type="EMBL" id="ABS78096.1"/>
    </source>
</evidence>
<dbReference type="Proteomes" id="UP000008555">
    <property type="component" value="Chromosome"/>
</dbReference>
<organism evidence="2 3">
    <name type="scientific">Coxiella burnetii (strain Dugway 5J108-111)</name>
    <dbReference type="NCBI Taxonomy" id="434922"/>
    <lineage>
        <taxon>Bacteria</taxon>
        <taxon>Pseudomonadati</taxon>
        <taxon>Pseudomonadota</taxon>
        <taxon>Gammaproteobacteria</taxon>
        <taxon>Legionellales</taxon>
        <taxon>Coxiellaceae</taxon>
        <taxon>Coxiella</taxon>
    </lineage>
</organism>
<accession>A9KDJ3</accession>
<name>A9KDJ3_COXBN</name>
<feature type="signal peptide" evidence="1">
    <location>
        <begin position="1"/>
        <end position="20"/>
    </location>
</feature>
<evidence type="ECO:0000256" key="1">
    <source>
        <dbReference type="SAM" id="SignalP"/>
    </source>
</evidence>
<dbReference type="EMBL" id="CP000733">
    <property type="protein sequence ID" value="ABS78096.1"/>
    <property type="molecule type" value="Genomic_DNA"/>
</dbReference>
<proteinExistence type="predicted"/>
<evidence type="ECO:0000313" key="3">
    <source>
        <dbReference type="Proteomes" id="UP000008555"/>
    </source>
</evidence>
<dbReference type="AlphaFoldDB" id="A9KDJ3"/>
<reference evidence="2 3" key="1">
    <citation type="journal article" date="2009" name="Infect. Immun.">
        <title>Comparative genomics reveal extensive transposon-mediated genomic plasticity and diversity among potential effector proteins within the genus Coxiella.</title>
        <authorList>
            <person name="Beare P.A."/>
            <person name="Unsworth N."/>
            <person name="Andoh M."/>
            <person name="Voth D.E."/>
            <person name="Omsland A."/>
            <person name="Gilk S.D."/>
            <person name="Williams K.P."/>
            <person name="Sobral B.W."/>
            <person name="Kupko J.J.III."/>
            <person name="Porcella S.F."/>
            <person name="Samuel J.E."/>
            <person name="Heinzen R.A."/>
        </authorList>
    </citation>
    <scope>NUCLEOTIDE SEQUENCE [LARGE SCALE GENOMIC DNA]</scope>
    <source>
        <strain evidence="2 3">Dugway 5J108-111</strain>
    </source>
</reference>
<feature type="chain" id="PRO_5002736922" evidence="1">
    <location>
        <begin position="21"/>
        <end position="144"/>
    </location>
</feature>